<keyword evidence="13" id="KW-1185">Reference proteome</keyword>
<dbReference type="SUPFAM" id="SSF51395">
    <property type="entry name" value="FMN-linked oxidoreductases"/>
    <property type="match status" value="1"/>
</dbReference>
<dbReference type="InterPro" id="IPR036188">
    <property type="entry name" value="FAD/NAD-bd_sf"/>
</dbReference>
<evidence type="ECO:0000313" key="12">
    <source>
        <dbReference type="EMBL" id="TXL72943.1"/>
    </source>
</evidence>
<dbReference type="PANTHER" id="PTHR42917:SF2">
    <property type="entry name" value="2,4-DIENOYL-COA REDUCTASE [(2E)-ENOYL-COA-PRODUCING]"/>
    <property type="match status" value="1"/>
</dbReference>
<comment type="similarity">
    <text evidence="3">In the N-terminal section; belongs to the NADH:flavin oxidoreductase/NADH oxidase family.</text>
</comment>
<dbReference type="OrthoDB" id="9804454at2"/>
<gene>
    <name evidence="12" type="ORF">FHP25_23475</name>
</gene>
<evidence type="ECO:0000256" key="9">
    <source>
        <dbReference type="ARBA" id="ARBA00023014"/>
    </source>
</evidence>
<comment type="caution">
    <text evidence="12">The sequence shown here is derived from an EMBL/GenBank/DDBJ whole genome shotgun (WGS) entry which is preliminary data.</text>
</comment>
<keyword evidence="4" id="KW-0285">Flavoprotein</keyword>
<organism evidence="12 13">
    <name type="scientific">Vineibacter terrae</name>
    <dbReference type="NCBI Taxonomy" id="2586908"/>
    <lineage>
        <taxon>Bacteria</taxon>
        <taxon>Pseudomonadati</taxon>
        <taxon>Pseudomonadota</taxon>
        <taxon>Alphaproteobacteria</taxon>
        <taxon>Hyphomicrobiales</taxon>
        <taxon>Vineibacter</taxon>
    </lineage>
</organism>
<dbReference type="InterPro" id="IPR013785">
    <property type="entry name" value="Aldolase_TIM"/>
</dbReference>
<keyword evidence="6" id="KW-0479">Metal-binding</keyword>
<feature type="domain" description="NADH:flavin oxidoreductase/NADH oxidase N-terminal" evidence="10">
    <location>
        <begin position="7"/>
        <end position="340"/>
    </location>
</feature>
<evidence type="ECO:0000256" key="4">
    <source>
        <dbReference type="ARBA" id="ARBA00022630"/>
    </source>
</evidence>
<dbReference type="GO" id="GO:0016491">
    <property type="term" value="F:oxidoreductase activity"/>
    <property type="evidence" value="ECO:0007669"/>
    <property type="project" value="UniProtKB-KW"/>
</dbReference>
<protein>
    <submittedName>
        <fullName evidence="12">FAD-dependent oxidoreductase</fullName>
    </submittedName>
</protein>
<dbReference type="Proteomes" id="UP000321638">
    <property type="component" value="Unassembled WGS sequence"/>
</dbReference>
<dbReference type="Pfam" id="PF00724">
    <property type="entry name" value="Oxidored_FMN"/>
    <property type="match status" value="1"/>
</dbReference>
<keyword evidence="9" id="KW-0411">Iron-sulfur</keyword>
<evidence type="ECO:0000256" key="1">
    <source>
        <dbReference type="ARBA" id="ARBA00001917"/>
    </source>
</evidence>
<evidence type="ECO:0000256" key="6">
    <source>
        <dbReference type="ARBA" id="ARBA00022723"/>
    </source>
</evidence>
<evidence type="ECO:0000259" key="10">
    <source>
        <dbReference type="Pfam" id="PF00724"/>
    </source>
</evidence>
<evidence type="ECO:0000256" key="2">
    <source>
        <dbReference type="ARBA" id="ARBA00001966"/>
    </source>
</evidence>
<sequence length="649" mass="69557">MATFPCLFSPGRIGSLAVPNRIVFAATSSELADKDGFVGDDVVEYYAERARGGTGLIVVEATYVEQEGKRLHHNAMLHEDRFIPGMRKIVQAVHAQGARIALQLNHGGRESTVAVCGSIPLAPSPLASPFTGVGGEVVPKELTVGEIERIVGRFADAAVRAAEAGYDAVELHGAHGYLIGEFLSPEANKREDAYGGDTKRRARFCIELVQAIKARLGADYPVIVRMNGRDHVPGGLELDEAIEIATLLEAAGADSISVSGGVHASRPYMVVPGMSVERGCYIAYSEAMRQRLDVPVMTVGRINTPELAEEILARGQADYICLSRALIADPYFPAKARTGRVETIAPCIACNECIATVHRHKGLACTVNPMVSRELELKPLVAAKPIPRRIAVVGSGAAGMSAAVTAARRGHEVHLFEKEARVGGQLLLAYQPPHREEIENALRYFRAEVARLGVSVRLNAPFSLDDARTLDPQAIIVATGAAPLRPDVPGADLPHVLTGWRVLAGLEETGQICVVVGGGLVGMEVADHLAEQGKTVVLIARSELLKKAVHADRVYFLDRIAALNIEVLTHTRLLAVGEGWVEIAPENRIRRTLQGVDSVVFCTGYAPRKAETDALEGLGVPVHYAGDVLGSRKFFQAIEEGTMAALNIL</sequence>
<name>A0A5C8PGJ0_9HYPH</name>
<dbReference type="InterPro" id="IPR023753">
    <property type="entry name" value="FAD/NAD-binding_dom"/>
</dbReference>
<dbReference type="PANTHER" id="PTHR42917">
    <property type="entry name" value="2,4-DIENOYL-COA REDUCTASE"/>
    <property type="match status" value="1"/>
</dbReference>
<comment type="cofactor">
    <cofactor evidence="2">
        <name>[4Fe-4S] cluster</name>
        <dbReference type="ChEBI" id="CHEBI:49883"/>
    </cofactor>
</comment>
<keyword evidence="7" id="KW-0560">Oxidoreductase</keyword>
<evidence type="ECO:0000256" key="3">
    <source>
        <dbReference type="ARBA" id="ARBA00011048"/>
    </source>
</evidence>
<reference evidence="12 13" key="1">
    <citation type="submission" date="2019-06" db="EMBL/GenBank/DDBJ databases">
        <title>New taxonomy in bacterial strain CC-CFT640, isolated from vineyard.</title>
        <authorList>
            <person name="Lin S.-Y."/>
            <person name="Tsai C.-F."/>
            <person name="Young C.-C."/>
        </authorList>
    </citation>
    <scope>NUCLEOTIDE SEQUENCE [LARGE SCALE GENOMIC DNA]</scope>
    <source>
        <strain evidence="12 13">CC-CFT640</strain>
    </source>
</reference>
<dbReference type="RefSeq" id="WP_147849412.1">
    <property type="nucleotide sequence ID" value="NZ_VDUZ01000029.1"/>
</dbReference>
<dbReference type="InterPro" id="IPR051793">
    <property type="entry name" value="NADH:flavin_oxidoreductase"/>
</dbReference>
<evidence type="ECO:0000256" key="8">
    <source>
        <dbReference type="ARBA" id="ARBA00023004"/>
    </source>
</evidence>
<dbReference type="CDD" id="cd02803">
    <property type="entry name" value="OYE_like_FMN_family"/>
    <property type="match status" value="1"/>
</dbReference>
<dbReference type="PRINTS" id="PR00368">
    <property type="entry name" value="FADPNR"/>
</dbReference>
<evidence type="ECO:0000256" key="5">
    <source>
        <dbReference type="ARBA" id="ARBA00022643"/>
    </source>
</evidence>
<keyword evidence="5" id="KW-0288">FMN</keyword>
<evidence type="ECO:0000313" key="13">
    <source>
        <dbReference type="Proteomes" id="UP000321638"/>
    </source>
</evidence>
<keyword evidence="8" id="KW-0408">Iron</keyword>
<evidence type="ECO:0000256" key="7">
    <source>
        <dbReference type="ARBA" id="ARBA00023002"/>
    </source>
</evidence>
<dbReference type="Gene3D" id="3.40.50.720">
    <property type="entry name" value="NAD(P)-binding Rossmann-like Domain"/>
    <property type="match status" value="1"/>
</dbReference>
<dbReference type="GO" id="GO:0051536">
    <property type="term" value="F:iron-sulfur cluster binding"/>
    <property type="evidence" value="ECO:0007669"/>
    <property type="project" value="UniProtKB-KW"/>
</dbReference>
<dbReference type="PRINTS" id="PR00469">
    <property type="entry name" value="PNDRDTASEII"/>
</dbReference>
<dbReference type="InterPro" id="IPR001155">
    <property type="entry name" value="OxRdtase_FMN_N"/>
</dbReference>
<dbReference type="Pfam" id="PF07992">
    <property type="entry name" value="Pyr_redox_2"/>
    <property type="match status" value="1"/>
</dbReference>
<dbReference type="AlphaFoldDB" id="A0A5C8PGJ0"/>
<dbReference type="Gene3D" id="3.50.50.60">
    <property type="entry name" value="FAD/NAD(P)-binding domain"/>
    <property type="match status" value="1"/>
</dbReference>
<comment type="cofactor">
    <cofactor evidence="1">
        <name>FMN</name>
        <dbReference type="ChEBI" id="CHEBI:58210"/>
    </cofactor>
</comment>
<feature type="domain" description="FAD/NAD(P)-binding" evidence="11">
    <location>
        <begin position="389"/>
        <end position="622"/>
    </location>
</feature>
<accession>A0A5C8PGJ0</accession>
<dbReference type="EMBL" id="VDUZ01000029">
    <property type="protein sequence ID" value="TXL72943.1"/>
    <property type="molecule type" value="Genomic_DNA"/>
</dbReference>
<proteinExistence type="inferred from homology"/>
<dbReference type="Gene3D" id="3.20.20.70">
    <property type="entry name" value="Aldolase class I"/>
    <property type="match status" value="1"/>
</dbReference>
<dbReference type="SUPFAM" id="SSF51905">
    <property type="entry name" value="FAD/NAD(P)-binding domain"/>
    <property type="match status" value="1"/>
</dbReference>
<evidence type="ECO:0000259" key="11">
    <source>
        <dbReference type="Pfam" id="PF07992"/>
    </source>
</evidence>
<dbReference type="GO" id="GO:0010181">
    <property type="term" value="F:FMN binding"/>
    <property type="evidence" value="ECO:0007669"/>
    <property type="project" value="InterPro"/>
</dbReference>
<dbReference type="GO" id="GO:0046872">
    <property type="term" value="F:metal ion binding"/>
    <property type="evidence" value="ECO:0007669"/>
    <property type="project" value="UniProtKB-KW"/>
</dbReference>